<feature type="transmembrane region" description="Helical" evidence="2">
    <location>
        <begin position="97"/>
        <end position="115"/>
    </location>
</feature>
<evidence type="ECO:0000256" key="1">
    <source>
        <dbReference type="SAM" id="MobiDB-lite"/>
    </source>
</evidence>
<evidence type="ECO:0000313" key="4">
    <source>
        <dbReference type="Proteomes" id="UP000297245"/>
    </source>
</evidence>
<feature type="compositionally biased region" description="Low complexity" evidence="1">
    <location>
        <begin position="225"/>
        <end position="239"/>
    </location>
</feature>
<evidence type="ECO:0000313" key="3">
    <source>
        <dbReference type="EMBL" id="THU87511.1"/>
    </source>
</evidence>
<sequence length="542" mass="61387">MLLLYALARPLAPSLLASANKESLPSSESLEAQNDCLDIHSCRTVEEILYSCLAVVFACTWVTIHPNIPRHFKPLSDSDEIEDSFTISSTRVIAQDVITMILSLLAPELIVLWALRQWFASKKIAKKYSKYGWTKTHGHFLIMGGFALFEDGKYVYTLEDSDKFRSLSRSGVQIEESYLRHQIESQNLQGEKPKQPSQEDRPGDYHSQSRDFPDPDDSTQLTHAPQSESTPLSESSGEPSEPKCLAEFLIQHKYIDITEDEINDKSKTDFLTKSIAVVQTTWFILQCIARVTEGLVVTDLEFVTVAFALLNIATYVLWWNKPQRVRYPVRIDYCRSHATRKVKVKDDRKGGVKVILTTAWKSFTGWIEEAWNRSNGHSWPVQVILFLIRDATLENTFSYSIDALSRGQGLYQTGLVSTPFSLYPTVISLFLVFGGIHCAPWNSTFPTPVEQLLWRVSAVTVTAFPLVWFSLPFGANYILHDYIPRTAREVVDNVVLLMAGLLLPLAYILARITLIAIAFTELRALPPSAYQTVDWARFIPHI</sequence>
<feature type="transmembrane region" description="Helical" evidence="2">
    <location>
        <begin position="420"/>
        <end position="440"/>
    </location>
</feature>
<keyword evidence="4" id="KW-1185">Reference proteome</keyword>
<evidence type="ECO:0000256" key="2">
    <source>
        <dbReference type="SAM" id="Phobius"/>
    </source>
</evidence>
<feature type="transmembrane region" description="Helical" evidence="2">
    <location>
        <begin position="495"/>
        <end position="519"/>
    </location>
</feature>
<dbReference type="Proteomes" id="UP000297245">
    <property type="component" value="Unassembled WGS sequence"/>
</dbReference>
<organism evidence="3 4">
    <name type="scientific">Dendrothele bispora (strain CBS 962.96)</name>
    <dbReference type="NCBI Taxonomy" id="1314807"/>
    <lineage>
        <taxon>Eukaryota</taxon>
        <taxon>Fungi</taxon>
        <taxon>Dikarya</taxon>
        <taxon>Basidiomycota</taxon>
        <taxon>Agaricomycotina</taxon>
        <taxon>Agaricomycetes</taxon>
        <taxon>Agaricomycetidae</taxon>
        <taxon>Agaricales</taxon>
        <taxon>Agaricales incertae sedis</taxon>
        <taxon>Dendrothele</taxon>
    </lineage>
</organism>
<protein>
    <submittedName>
        <fullName evidence="3">Uncharacterized protein</fullName>
    </submittedName>
</protein>
<dbReference type="PANTHER" id="PTHR35043:SF7">
    <property type="entry name" value="TRANSCRIPTION FACTOR DOMAIN-CONTAINING PROTEIN"/>
    <property type="match status" value="1"/>
</dbReference>
<feature type="region of interest" description="Disordered" evidence="1">
    <location>
        <begin position="184"/>
        <end position="241"/>
    </location>
</feature>
<name>A0A4S8LFA5_DENBC</name>
<dbReference type="EMBL" id="ML179447">
    <property type="protein sequence ID" value="THU87511.1"/>
    <property type="molecule type" value="Genomic_DNA"/>
</dbReference>
<feature type="compositionally biased region" description="Basic and acidic residues" evidence="1">
    <location>
        <begin position="191"/>
        <end position="213"/>
    </location>
</feature>
<dbReference type="PANTHER" id="PTHR35043">
    <property type="entry name" value="TRANSCRIPTION FACTOR DOMAIN-CONTAINING PROTEIN"/>
    <property type="match status" value="1"/>
</dbReference>
<proteinExistence type="predicted"/>
<feature type="transmembrane region" description="Helical" evidence="2">
    <location>
        <begin position="300"/>
        <end position="318"/>
    </location>
</feature>
<keyword evidence="2" id="KW-1133">Transmembrane helix</keyword>
<dbReference type="AlphaFoldDB" id="A0A4S8LFA5"/>
<feature type="transmembrane region" description="Helical" evidence="2">
    <location>
        <begin position="452"/>
        <end position="475"/>
    </location>
</feature>
<dbReference type="OrthoDB" id="9451547at2759"/>
<gene>
    <name evidence="3" type="ORF">K435DRAFT_762567</name>
</gene>
<accession>A0A4S8LFA5</accession>
<keyword evidence="2" id="KW-0472">Membrane</keyword>
<keyword evidence="2" id="KW-0812">Transmembrane</keyword>
<reference evidence="3 4" key="1">
    <citation type="journal article" date="2019" name="Nat. Ecol. Evol.">
        <title>Megaphylogeny resolves global patterns of mushroom evolution.</title>
        <authorList>
            <person name="Varga T."/>
            <person name="Krizsan K."/>
            <person name="Foldi C."/>
            <person name="Dima B."/>
            <person name="Sanchez-Garcia M."/>
            <person name="Sanchez-Ramirez S."/>
            <person name="Szollosi G.J."/>
            <person name="Szarkandi J.G."/>
            <person name="Papp V."/>
            <person name="Albert L."/>
            <person name="Andreopoulos W."/>
            <person name="Angelini C."/>
            <person name="Antonin V."/>
            <person name="Barry K.W."/>
            <person name="Bougher N.L."/>
            <person name="Buchanan P."/>
            <person name="Buyck B."/>
            <person name="Bense V."/>
            <person name="Catcheside P."/>
            <person name="Chovatia M."/>
            <person name="Cooper J."/>
            <person name="Damon W."/>
            <person name="Desjardin D."/>
            <person name="Finy P."/>
            <person name="Geml J."/>
            <person name="Haridas S."/>
            <person name="Hughes K."/>
            <person name="Justo A."/>
            <person name="Karasinski D."/>
            <person name="Kautmanova I."/>
            <person name="Kiss B."/>
            <person name="Kocsube S."/>
            <person name="Kotiranta H."/>
            <person name="LaButti K.M."/>
            <person name="Lechner B.E."/>
            <person name="Liimatainen K."/>
            <person name="Lipzen A."/>
            <person name="Lukacs Z."/>
            <person name="Mihaltcheva S."/>
            <person name="Morgado L.N."/>
            <person name="Niskanen T."/>
            <person name="Noordeloos M.E."/>
            <person name="Ohm R.A."/>
            <person name="Ortiz-Santana B."/>
            <person name="Ovrebo C."/>
            <person name="Racz N."/>
            <person name="Riley R."/>
            <person name="Savchenko A."/>
            <person name="Shiryaev A."/>
            <person name="Soop K."/>
            <person name="Spirin V."/>
            <person name="Szebenyi C."/>
            <person name="Tomsovsky M."/>
            <person name="Tulloss R.E."/>
            <person name="Uehling J."/>
            <person name="Grigoriev I.V."/>
            <person name="Vagvolgyi C."/>
            <person name="Papp T."/>
            <person name="Martin F.M."/>
            <person name="Miettinen O."/>
            <person name="Hibbett D.S."/>
            <person name="Nagy L.G."/>
        </authorList>
    </citation>
    <scope>NUCLEOTIDE SEQUENCE [LARGE SCALE GENOMIC DNA]</scope>
    <source>
        <strain evidence="3 4">CBS 962.96</strain>
    </source>
</reference>